<dbReference type="NCBIfam" id="TIGR03356">
    <property type="entry name" value="BGL"/>
    <property type="match status" value="1"/>
</dbReference>
<dbReference type="GO" id="GO:0008422">
    <property type="term" value="F:beta-glucosidase activity"/>
    <property type="evidence" value="ECO:0000318"/>
    <property type="project" value="GO_Central"/>
</dbReference>
<evidence type="ECO:0000256" key="5">
    <source>
        <dbReference type="ARBA" id="ARBA00023001"/>
    </source>
</evidence>
<evidence type="ECO:0000256" key="9">
    <source>
        <dbReference type="PIRSR" id="PIRSR617736-1"/>
    </source>
</evidence>
<dbReference type="InParanoid" id="B8E0Q1"/>
<dbReference type="InterPro" id="IPR018120">
    <property type="entry name" value="Glyco_hydro_1_AS"/>
</dbReference>
<dbReference type="GO" id="GO:0030245">
    <property type="term" value="P:cellulose catabolic process"/>
    <property type="evidence" value="ECO:0007669"/>
    <property type="project" value="UniProtKB-KW"/>
</dbReference>
<comment type="catalytic activity">
    <reaction evidence="1 12">
        <text>Hydrolysis of terminal, non-reducing beta-D-glucosyl residues with release of beta-D-glucose.</text>
        <dbReference type="EC" id="3.2.1.21"/>
    </reaction>
</comment>
<evidence type="ECO:0000256" key="3">
    <source>
        <dbReference type="ARBA" id="ARBA00012744"/>
    </source>
</evidence>
<evidence type="ECO:0000256" key="4">
    <source>
        <dbReference type="ARBA" id="ARBA00022801"/>
    </source>
</evidence>
<evidence type="ECO:0000256" key="2">
    <source>
        <dbReference type="ARBA" id="ARBA00010838"/>
    </source>
</evidence>
<dbReference type="SUPFAM" id="SSF51445">
    <property type="entry name" value="(Trans)glycosidases"/>
    <property type="match status" value="1"/>
</dbReference>
<dbReference type="STRING" id="515635.Dtur_1799"/>
<keyword evidence="4 12" id="KW-0378">Hydrolase</keyword>
<feature type="binding site" evidence="10">
    <location>
        <position position="296"/>
    </location>
    <ligand>
        <name>substrate</name>
    </ligand>
</feature>
<comment type="similarity">
    <text evidence="2 12">Belongs to the glycosyl hydrolase 1 family.</text>
</comment>
<feature type="binding site" evidence="10">
    <location>
        <begin position="405"/>
        <end position="406"/>
    </location>
    <ligand>
        <name>substrate</name>
    </ligand>
</feature>
<sequence>MVKLVFPKDFLWGTATASYQIEGAWNEDGKGESTWDRFSHTPGAIYQNQNGDVACDHYHRYEEDVKLMAEIGLKAYRFSISWPRIFPEGRGKINPKGVSFYERLINKLLEKNIKPAITLYHWDLPQALEDKGGWLNRDTAKYFSEYASFIFYKFGDMVPIWITLNEPFVNAFLGYAWGWHAPGKKDLKGAFVAGHNLLLAHGLAVQAYKEGGYNGNIGITINVAAVYPYTNSEEDLRAVQVQDAFENRWFIEPIFRKKYPEVIWKILEKNYLSFDFPISDFDIISSPIDFLGINYYTRNIVAHDESNKFLGLKRIEGPNERTEMGWEIYPDGLYDILIQLYRDYKIPIYITENGAAYNDKLENGKVEDNKRIEYLREHIKRAYFAIRDGVDLRGYFIWSLMDNFEWAHGYSKRFGIIYVDYDTQKRILKDSAYFYKKVIEENGIEE</sequence>
<keyword evidence="6" id="KW-0119">Carbohydrate metabolism</keyword>
<dbReference type="Gene3D" id="3.20.20.80">
    <property type="entry name" value="Glycosidases"/>
    <property type="match status" value="1"/>
</dbReference>
<name>B8E0Q1_DICTD</name>
<organism evidence="13 14">
    <name type="scientific">Dictyoglomus turgidum (strain DSM 6724 / Z-1310)</name>
    <dbReference type="NCBI Taxonomy" id="515635"/>
    <lineage>
        <taxon>Bacteria</taxon>
        <taxon>Pseudomonadati</taxon>
        <taxon>Dictyoglomota</taxon>
        <taxon>Dictyoglomia</taxon>
        <taxon>Dictyoglomales</taxon>
        <taxon>Dictyoglomaceae</taxon>
        <taxon>Dictyoglomus</taxon>
    </lineage>
</organism>
<feature type="active site" description="Proton donor" evidence="9">
    <location>
        <position position="166"/>
    </location>
</feature>
<dbReference type="Pfam" id="PF00232">
    <property type="entry name" value="Glyco_hydro_1"/>
    <property type="match status" value="1"/>
</dbReference>
<dbReference type="GO" id="GO:0016052">
    <property type="term" value="P:carbohydrate catabolic process"/>
    <property type="evidence" value="ECO:0000318"/>
    <property type="project" value="GO_Central"/>
</dbReference>
<feature type="binding site" evidence="10">
    <location>
        <position position="165"/>
    </location>
    <ligand>
        <name>substrate</name>
    </ligand>
</feature>
<proteinExistence type="inferred from homology"/>
<dbReference type="eggNOG" id="COG2723">
    <property type="taxonomic scope" value="Bacteria"/>
</dbReference>
<reference evidence="14" key="1">
    <citation type="journal article" date="2016" name="Front. Microbiol.">
        <title>The complete genome sequence of hyperthermophile Dictyoglomus turgidum DSM 6724 reveals a specialized carbohydrate fermentor.</title>
        <authorList>
            <person name="Brumm P.J."/>
            <person name="Gowda K."/>
            <person name="Robb F.T."/>
            <person name="Mead D.A."/>
        </authorList>
    </citation>
    <scope>NUCLEOTIDE SEQUENCE [LARGE SCALE GENOMIC DNA]</scope>
    <source>
        <strain evidence="14">DSM 6724 / Z-1310</strain>
    </source>
</reference>
<dbReference type="PROSITE" id="PS00653">
    <property type="entry name" value="GLYCOSYL_HYDROL_F1_2"/>
    <property type="match status" value="1"/>
</dbReference>
<gene>
    <name evidence="13" type="ordered locus">Dtur_1799</name>
</gene>
<dbReference type="AlphaFoldDB" id="B8E0Q1"/>
<dbReference type="PROSITE" id="PS00572">
    <property type="entry name" value="GLYCOSYL_HYDROL_F1_1"/>
    <property type="match status" value="1"/>
</dbReference>
<evidence type="ECO:0000256" key="10">
    <source>
        <dbReference type="PIRSR" id="PIRSR617736-2"/>
    </source>
</evidence>
<dbReference type="InterPro" id="IPR017853">
    <property type="entry name" value="GH"/>
</dbReference>
<dbReference type="PANTHER" id="PTHR10353:SF36">
    <property type="entry name" value="LP05116P"/>
    <property type="match status" value="1"/>
</dbReference>
<evidence type="ECO:0000256" key="7">
    <source>
        <dbReference type="ARBA" id="ARBA00023295"/>
    </source>
</evidence>
<dbReference type="EMBL" id="CP001251">
    <property type="protein sequence ID" value="ACK43071.1"/>
    <property type="molecule type" value="Genomic_DNA"/>
</dbReference>
<dbReference type="RefSeq" id="WP_012584145.1">
    <property type="nucleotide sequence ID" value="NC_011661.1"/>
</dbReference>
<dbReference type="Proteomes" id="UP000007719">
    <property type="component" value="Chromosome"/>
</dbReference>
<dbReference type="KEGG" id="dtu:Dtur_1799"/>
<dbReference type="FunFam" id="3.20.20.80:FF:000004">
    <property type="entry name" value="Beta-glucosidase 6-phospho-beta-glucosidase"/>
    <property type="match status" value="1"/>
</dbReference>
<evidence type="ECO:0000313" key="14">
    <source>
        <dbReference type="Proteomes" id="UP000007719"/>
    </source>
</evidence>
<dbReference type="CAZy" id="GH1">
    <property type="family name" value="Glycoside Hydrolase Family 1"/>
</dbReference>
<accession>B8E0Q1</accession>
<feature type="active site" description="Nucleophile" evidence="9 11">
    <location>
        <position position="352"/>
    </location>
</feature>
<evidence type="ECO:0000256" key="11">
    <source>
        <dbReference type="PROSITE-ProRule" id="PRU10055"/>
    </source>
</evidence>
<dbReference type="OrthoDB" id="2339329at2"/>
<dbReference type="GO" id="GO:0005829">
    <property type="term" value="C:cytosol"/>
    <property type="evidence" value="ECO:0000318"/>
    <property type="project" value="GO_Central"/>
</dbReference>
<feature type="binding site" evidence="10">
    <location>
        <position position="20"/>
    </location>
    <ligand>
        <name>substrate</name>
    </ligand>
</feature>
<dbReference type="FunCoup" id="B8E0Q1">
    <property type="interactions" value="79"/>
</dbReference>
<dbReference type="EnsemblBacteria" id="ACK43071">
    <property type="protein sequence ID" value="ACK43071"/>
    <property type="gene ID" value="Dtur_1799"/>
</dbReference>
<dbReference type="InterPro" id="IPR033132">
    <property type="entry name" value="GH_1_N_CS"/>
</dbReference>
<evidence type="ECO:0000256" key="8">
    <source>
        <dbReference type="ARBA" id="ARBA00023326"/>
    </source>
</evidence>
<evidence type="ECO:0000313" key="13">
    <source>
        <dbReference type="EMBL" id="ACK43071.1"/>
    </source>
</evidence>
<dbReference type="InterPro" id="IPR017736">
    <property type="entry name" value="Glyco_hydro_1_beta-glucosidase"/>
</dbReference>
<keyword evidence="8" id="KW-0624">Polysaccharide degradation</keyword>
<evidence type="ECO:0000256" key="6">
    <source>
        <dbReference type="ARBA" id="ARBA00023277"/>
    </source>
</evidence>
<evidence type="ECO:0000256" key="12">
    <source>
        <dbReference type="RuleBase" id="RU361175"/>
    </source>
</evidence>
<dbReference type="HOGENOM" id="CLU_001859_1_3_0"/>
<dbReference type="InterPro" id="IPR001360">
    <property type="entry name" value="Glyco_hydro_1"/>
</dbReference>
<protein>
    <recommendedName>
        <fullName evidence="3 12">Beta-glucosidase</fullName>
        <ecNumber evidence="3 12">3.2.1.21</ecNumber>
    </recommendedName>
</protein>
<dbReference type="EC" id="3.2.1.21" evidence="3 12"/>
<evidence type="ECO:0000256" key="1">
    <source>
        <dbReference type="ARBA" id="ARBA00000448"/>
    </source>
</evidence>
<dbReference type="PANTHER" id="PTHR10353">
    <property type="entry name" value="GLYCOSYL HYDROLASE"/>
    <property type="match status" value="1"/>
</dbReference>
<keyword evidence="14" id="KW-1185">Reference proteome</keyword>
<keyword evidence="5" id="KW-0136">Cellulose degradation</keyword>
<dbReference type="PRINTS" id="PR00131">
    <property type="entry name" value="GLHYDRLASE1"/>
</dbReference>
<keyword evidence="7 12" id="KW-0326">Glycosidase</keyword>
<dbReference type="PATRIC" id="fig|515635.4.peg.1851"/>
<feature type="binding site" evidence="10">
    <location>
        <position position="398"/>
    </location>
    <ligand>
        <name>substrate</name>
    </ligand>
</feature>
<feature type="binding site" evidence="10">
    <location>
        <position position="121"/>
    </location>
    <ligand>
        <name>substrate</name>
    </ligand>
</feature>